<dbReference type="GO" id="GO:0006631">
    <property type="term" value="P:fatty acid metabolic process"/>
    <property type="evidence" value="ECO:0007669"/>
    <property type="project" value="TreeGrafter"/>
</dbReference>
<evidence type="ECO:0000313" key="2">
    <source>
        <dbReference type="EMBL" id="NTF36792.1"/>
    </source>
</evidence>
<dbReference type="Pfam" id="PF08840">
    <property type="entry name" value="BAAT_C"/>
    <property type="match status" value="1"/>
</dbReference>
<sequence>MADYDIEQLCGNIRGTFSKCQKTTSTGVVVLSGSSGRVDTVRANLFAEAGAHALALQWFGGVDQSPGICEIPLETFIDAVDFLVSRGCERIVFVGTSKGAEAALLASTIDRRVNAVIALSPTPVVWGNIGAGLDGTDWPERSSWSLDGVPLEFIPADLNWQKVYRDDLVAYRSFFETCLANDIEVNKRARIPIEKTCADLVLVAGGDDALWPSDKFAQELVQTRRAYGLSAELIFEQCAGHRILLPGEVTPRSKLHAHGGTDEADARLGQMAWDAISGLL</sequence>
<protein>
    <submittedName>
        <fullName evidence="3">Acyl-CoA thioesterase</fullName>
    </submittedName>
</protein>
<dbReference type="PANTHER" id="PTHR10824">
    <property type="entry name" value="ACYL-COENZYME A THIOESTERASE-RELATED"/>
    <property type="match status" value="1"/>
</dbReference>
<reference evidence="2 5" key="1">
    <citation type="journal article" date="2020" name="Science">
        <title>Unexpected conservation and global transmission of agrobacterial virulence plasmids.</title>
        <authorList>
            <person name="Weisberg A.J."/>
            <person name="Davis E.W. 2nd"/>
            <person name="Tabima J."/>
            <person name="Belcher M.S."/>
            <person name="Miller M."/>
            <person name="Kuo C.H."/>
            <person name="Loper J.E."/>
            <person name="Grunwald N.J."/>
            <person name="Putnam M.L."/>
            <person name="Chang J.H."/>
        </authorList>
    </citation>
    <scope>NUCLEOTIDE SEQUENCE [LARGE SCALE GENOMIC DNA]</scope>
    <source>
        <strain evidence="2 5">A19/93</strain>
    </source>
</reference>
<dbReference type="RefSeq" id="WP_065698272.1">
    <property type="nucleotide sequence ID" value="NZ_CP049206.1"/>
</dbReference>
<dbReference type="InterPro" id="IPR014940">
    <property type="entry name" value="BAAT_C"/>
</dbReference>
<organism evidence="3 4">
    <name type="scientific">Agrobacterium rubi</name>
    <dbReference type="NCBI Taxonomy" id="28099"/>
    <lineage>
        <taxon>Bacteria</taxon>
        <taxon>Pseudomonadati</taxon>
        <taxon>Pseudomonadota</taxon>
        <taxon>Alphaproteobacteria</taxon>
        <taxon>Hyphomicrobiales</taxon>
        <taxon>Rhizobiaceae</taxon>
        <taxon>Rhizobium/Agrobacterium group</taxon>
        <taxon>Agrobacterium</taxon>
    </lineage>
</organism>
<dbReference type="Proteomes" id="UP000663912">
    <property type="component" value="Chromosome 1"/>
</dbReference>
<evidence type="ECO:0000259" key="1">
    <source>
        <dbReference type="Pfam" id="PF08840"/>
    </source>
</evidence>
<dbReference type="EMBL" id="JAAMCP010000005">
    <property type="protein sequence ID" value="NTF36792.1"/>
    <property type="molecule type" value="Genomic_DNA"/>
</dbReference>
<dbReference type="Gene3D" id="3.40.50.1820">
    <property type="entry name" value="alpha/beta hydrolase"/>
    <property type="match status" value="1"/>
</dbReference>
<dbReference type="InterPro" id="IPR029058">
    <property type="entry name" value="AB_hydrolase_fold"/>
</dbReference>
<proteinExistence type="predicted"/>
<dbReference type="GO" id="GO:0047617">
    <property type="term" value="F:fatty acyl-CoA hydrolase activity"/>
    <property type="evidence" value="ECO:0007669"/>
    <property type="project" value="TreeGrafter"/>
</dbReference>
<dbReference type="PANTHER" id="PTHR10824:SF4">
    <property type="entry name" value="ACYL-COENZYME A THIOESTERASE 1-LIKE"/>
    <property type="match status" value="1"/>
</dbReference>
<dbReference type="SUPFAM" id="SSF53474">
    <property type="entry name" value="alpha/beta-Hydrolases"/>
    <property type="match status" value="1"/>
</dbReference>
<gene>
    <name evidence="2" type="ORF">G6L72_08730</name>
    <name evidence="3" type="ORF">G6M88_01950</name>
</gene>
<evidence type="ECO:0000313" key="4">
    <source>
        <dbReference type="Proteomes" id="UP000663912"/>
    </source>
</evidence>
<keyword evidence="5" id="KW-1185">Reference proteome</keyword>
<dbReference type="EMBL" id="CP049206">
    <property type="protein sequence ID" value="QTF99237.1"/>
    <property type="molecule type" value="Genomic_DNA"/>
</dbReference>
<feature type="domain" description="BAAT/Acyl-CoA thioester hydrolase C-terminal" evidence="1">
    <location>
        <begin position="71"/>
        <end position="273"/>
    </location>
</feature>
<reference evidence="3" key="2">
    <citation type="submission" date="2020-02" db="EMBL/GenBank/DDBJ databases">
        <title>Unexpected conservation and global transmission of agrobacterial virulence plasmids.</title>
        <authorList>
            <person name="Weisberg A.J."/>
            <person name="Davis E.W. II"/>
            <person name="Tabima J.R."/>
            <person name="Belcher M.S."/>
            <person name="Miller M."/>
            <person name="Kuo C.-H."/>
            <person name="Loper J.E."/>
            <person name="Grunwald N.J."/>
            <person name="Putnam M.L."/>
            <person name="Chang J.H."/>
        </authorList>
    </citation>
    <scope>NUCLEOTIDE SEQUENCE</scope>
    <source>
        <strain evidence="3">W2/73</strain>
    </source>
</reference>
<accession>A0AAE7QYY6</accession>
<dbReference type="GO" id="GO:0006637">
    <property type="term" value="P:acyl-CoA metabolic process"/>
    <property type="evidence" value="ECO:0007669"/>
    <property type="project" value="TreeGrafter"/>
</dbReference>
<evidence type="ECO:0000313" key="3">
    <source>
        <dbReference type="EMBL" id="QTF99237.1"/>
    </source>
</evidence>
<dbReference type="KEGG" id="arui:G6M88_01950"/>
<dbReference type="AlphaFoldDB" id="A0AAE7QYY6"/>
<name>A0AAE7QYY6_9HYPH</name>
<evidence type="ECO:0000313" key="5">
    <source>
        <dbReference type="Proteomes" id="UP000822331"/>
    </source>
</evidence>
<dbReference type="Proteomes" id="UP000822331">
    <property type="component" value="Unassembled WGS sequence"/>
</dbReference>